<dbReference type="Proteomes" id="UP000034588">
    <property type="component" value="Unassembled WGS sequence"/>
</dbReference>
<dbReference type="PANTHER" id="PTHR33877:SF2">
    <property type="entry name" value="OS07G0170200 PROTEIN"/>
    <property type="match status" value="1"/>
</dbReference>
<sequence>MSNVLVMDTNKQPLRPCHPAVARILLKHGKAAVYRQFPFTIILKYEVTGPVEPLRLKIDPGSKTTGMAIVDDATGEVVWAAEIEHRGQRIRDRLLARRQLRRGRRNRKTRYRKPRFDNRRRREGWLPPSLESRVANVETWVNRLRRWCALGNLSYELVRFDTQQLQNPEVNGVEYQQGELLGYEVREYLLEKWQRQCAYCGVENVPLEVEHIVPKSRGGSNRVSNLTLACVPCNGKKGNQTAAEFGFPEIQAQAKHPLKDATVVNATRWALYRRLAALGLDIEVGTGGRTKFNRTRQGLPKAHWLDAACVGASTPELQLNGTSPWAVKAKGWGQRQMCRMDRYGFPRTGAKQAHRVHGFATGDLVQAVVPTGKKQGVHVGRVAIRTQGTFRVGVVDGINWRYCTRRQAGDGYDYTKEGARLPPTLERRGFPSREFL</sequence>
<accession>A0A0G1W438</accession>
<dbReference type="InterPro" id="IPR052892">
    <property type="entry name" value="NA-targeting_endonuclease"/>
</dbReference>
<dbReference type="EMBL" id="LCQD01000002">
    <property type="protein sequence ID" value="KKW13360.1"/>
    <property type="molecule type" value="Genomic_DNA"/>
</dbReference>
<dbReference type="NCBIfam" id="NF040563">
    <property type="entry name" value="guided_IscB"/>
    <property type="match status" value="1"/>
</dbReference>
<name>A0A0G1W438_9BACT</name>
<proteinExistence type="predicted"/>
<dbReference type="PANTHER" id="PTHR33877">
    <property type="entry name" value="SLL1193 PROTEIN"/>
    <property type="match status" value="1"/>
</dbReference>
<evidence type="ECO:0000259" key="1">
    <source>
        <dbReference type="SMART" id="SM00507"/>
    </source>
</evidence>
<protein>
    <submittedName>
        <fullName evidence="2">HNH endonuclease</fullName>
    </submittedName>
</protein>
<keyword evidence="2" id="KW-0255">Endonuclease</keyword>
<dbReference type="PATRIC" id="fig|1618448.3.peg.115"/>
<feature type="domain" description="HNH nuclease" evidence="1">
    <location>
        <begin position="184"/>
        <end position="235"/>
    </location>
</feature>
<dbReference type="InterPro" id="IPR025938">
    <property type="entry name" value="RRXRR_dom"/>
</dbReference>
<organism evidence="2 3">
    <name type="scientific">Candidatus Gottesmanbacteria bacterium GW2011_GWB1_49_7</name>
    <dbReference type="NCBI Taxonomy" id="1618448"/>
    <lineage>
        <taxon>Bacteria</taxon>
        <taxon>Candidatus Gottesmaniibacteriota</taxon>
    </lineage>
</organism>
<gene>
    <name evidence="2" type="ORF">UY48_C0002G0051</name>
</gene>
<dbReference type="Pfam" id="PF14239">
    <property type="entry name" value="RRXRR"/>
    <property type="match status" value="1"/>
</dbReference>
<dbReference type="SMART" id="SM00507">
    <property type="entry name" value="HNHc"/>
    <property type="match status" value="1"/>
</dbReference>
<evidence type="ECO:0000313" key="3">
    <source>
        <dbReference type="Proteomes" id="UP000034588"/>
    </source>
</evidence>
<keyword evidence="2" id="KW-0540">Nuclease</keyword>
<dbReference type="CDD" id="cd00085">
    <property type="entry name" value="HNHc"/>
    <property type="match status" value="1"/>
</dbReference>
<comment type="caution">
    <text evidence="2">The sequence shown here is derived from an EMBL/GenBank/DDBJ whole genome shotgun (WGS) entry which is preliminary data.</text>
</comment>
<dbReference type="InterPro" id="IPR029471">
    <property type="entry name" value="HNH_5"/>
</dbReference>
<dbReference type="Gene3D" id="1.10.30.50">
    <property type="match status" value="1"/>
</dbReference>
<keyword evidence="2" id="KW-0378">Hydrolase</keyword>
<evidence type="ECO:0000313" key="2">
    <source>
        <dbReference type="EMBL" id="KKW13360.1"/>
    </source>
</evidence>
<dbReference type="Pfam" id="PF14279">
    <property type="entry name" value="HNH_5"/>
    <property type="match status" value="1"/>
</dbReference>
<dbReference type="GO" id="GO:0004519">
    <property type="term" value="F:endonuclease activity"/>
    <property type="evidence" value="ECO:0007669"/>
    <property type="project" value="UniProtKB-KW"/>
</dbReference>
<dbReference type="AlphaFoldDB" id="A0A0G1W438"/>
<reference evidence="2 3" key="1">
    <citation type="journal article" date="2015" name="Nature">
        <title>rRNA introns, odd ribosomes, and small enigmatic genomes across a large radiation of phyla.</title>
        <authorList>
            <person name="Brown C.T."/>
            <person name="Hug L.A."/>
            <person name="Thomas B.C."/>
            <person name="Sharon I."/>
            <person name="Castelle C.J."/>
            <person name="Singh A."/>
            <person name="Wilkins M.J."/>
            <person name="Williams K.H."/>
            <person name="Banfield J.F."/>
        </authorList>
    </citation>
    <scope>NUCLEOTIDE SEQUENCE [LARGE SCALE GENOMIC DNA]</scope>
</reference>
<dbReference type="InterPro" id="IPR003615">
    <property type="entry name" value="HNH_nuc"/>
</dbReference>
<dbReference type="InterPro" id="IPR047693">
    <property type="entry name" value="RNA-guided_IscB-like"/>
</dbReference>